<dbReference type="PANTHER" id="PTHR43705:SF1">
    <property type="entry name" value="HYDROXYACYLGLUTATHIONE HYDROLASE GLOB"/>
    <property type="match status" value="1"/>
</dbReference>
<keyword evidence="6 7" id="KW-0862">Zinc</keyword>
<dbReference type="InterPro" id="IPR035680">
    <property type="entry name" value="Clx_II_MBL"/>
</dbReference>
<comment type="function">
    <text evidence="7">Thiolesterase that catalyzes the hydrolysis of S-D-lactoyl-glutathione to form glutathione and D-lactic acid.</text>
</comment>
<dbReference type="CDD" id="cd07723">
    <property type="entry name" value="hydroxyacylglutathione_hydrolase_MBL-fold"/>
    <property type="match status" value="1"/>
</dbReference>
<feature type="domain" description="Metallo-beta-lactamase" evidence="8">
    <location>
        <begin position="11"/>
        <end position="165"/>
    </location>
</feature>
<dbReference type="InterPro" id="IPR050110">
    <property type="entry name" value="Glyoxalase_II_hydrolase"/>
</dbReference>
<feature type="binding site" evidence="7">
    <location>
        <position position="165"/>
    </location>
    <ligand>
        <name>Zn(2+)</name>
        <dbReference type="ChEBI" id="CHEBI:29105"/>
        <label>2</label>
    </ligand>
</feature>
<dbReference type="GO" id="GO:0046872">
    <property type="term" value="F:metal ion binding"/>
    <property type="evidence" value="ECO:0007669"/>
    <property type="project" value="UniProtKB-KW"/>
</dbReference>
<evidence type="ECO:0000256" key="5">
    <source>
        <dbReference type="ARBA" id="ARBA00022801"/>
    </source>
</evidence>
<dbReference type="EMBL" id="QOPD01000003">
    <property type="protein sequence ID" value="RCL38416.1"/>
    <property type="molecule type" value="Genomic_DNA"/>
</dbReference>
<evidence type="ECO:0000313" key="9">
    <source>
        <dbReference type="EMBL" id="RCL38416.1"/>
    </source>
</evidence>
<dbReference type="Pfam" id="PF16123">
    <property type="entry name" value="HAGH_C"/>
    <property type="match status" value="1"/>
</dbReference>
<dbReference type="Gene3D" id="3.60.15.10">
    <property type="entry name" value="Ribonuclease Z/Hydroxyacylglutathione hydrolase-like"/>
    <property type="match status" value="1"/>
</dbReference>
<name>A0A368BNZ7_9GAMM</name>
<comment type="pathway">
    <text evidence="2 7">Secondary metabolite metabolism; methylglyoxal degradation; (R)-lactate from methylglyoxal: step 2/2.</text>
</comment>
<keyword evidence="4 7" id="KW-0479">Metal-binding</keyword>
<evidence type="ECO:0000256" key="1">
    <source>
        <dbReference type="ARBA" id="ARBA00001623"/>
    </source>
</evidence>
<dbReference type="PIRSF" id="PIRSF005457">
    <property type="entry name" value="Glx"/>
    <property type="match status" value="1"/>
</dbReference>
<dbReference type="InterPro" id="IPR001279">
    <property type="entry name" value="Metallo-B-lactamas"/>
</dbReference>
<proteinExistence type="inferred from homology"/>
<evidence type="ECO:0000313" key="10">
    <source>
        <dbReference type="Proteomes" id="UP000252147"/>
    </source>
</evidence>
<sequence length="243" mass="27753">MKIFHIPAFIDNYIWSIEKEGKISVIDPGDANAVLNVLQNRNLELEDILITHHHYDHTGGVKELKKVMQGNVYGPDNLAIEGIDVALIENDQFSTLGYEFNVIETPGHTLDHISFHCHEKNVLFCGDTLFSGGCGRLFEGTYQQLFNSLQKLVRLPNDTEVYCTHEYTLANLAFAEQQISDEEISNYKKNVEVKLNKGEISLPSSIEIEKKINLFLMQKTPSDLKHLSPEESFKELRIRKDNF</sequence>
<organism evidence="9 10">
    <name type="scientific">SAR86 cluster bacterium</name>
    <dbReference type="NCBI Taxonomy" id="2030880"/>
    <lineage>
        <taxon>Bacteria</taxon>
        <taxon>Pseudomonadati</taxon>
        <taxon>Pseudomonadota</taxon>
        <taxon>Gammaproteobacteria</taxon>
        <taxon>SAR86 cluster</taxon>
    </lineage>
</organism>
<evidence type="ECO:0000256" key="7">
    <source>
        <dbReference type="HAMAP-Rule" id="MF_01374"/>
    </source>
</evidence>
<comment type="similarity">
    <text evidence="3 7">Belongs to the metallo-beta-lactamase superfamily. Glyoxalase II family.</text>
</comment>
<dbReference type="InterPro" id="IPR036866">
    <property type="entry name" value="RibonucZ/Hydroxyglut_hydro"/>
</dbReference>
<feature type="binding site" evidence="7">
    <location>
        <position position="127"/>
    </location>
    <ligand>
        <name>Zn(2+)</name>
        <dbReference type="ChEBI" id="CHEBI:29105"/>
        <label>2</label>
    </ligand>
</feature>
<feature type="binding site" evidence="7">
    <location>
        <position position="127"/>
    </location>
    <ligand>
        <name>Zn(2+)</name>
        <dbReference type="ChEBI" id="CHEBI:29105"/>
        <label>1</label>
    </ligand>
</feature>
<dbReference type="SUPFAM" id="SSF56281">
    <property type="entry name" value="Metallo-hydrolase/oxidoreductase"/>
    <property type="match status" value="1"/>
</dbReference>
<dbReference type="HAMAP" id="MF_01374">
    <property type="entry name" value="Glyoxalase_2"/>
    <property type="match status" value="1"/>
</dbReference>
<dbReference type="AlphaFoldDB" id="A0A368BNZ7"/>
<feature type="binding site" evidence="7">
    <location>
        <position position="56"/>
    </location>
    <ligand>
        <name>Zn(2+)</name>
        <dbReference type="ChEBI" id="CHEBI:29105"/>
        <label>2</label>
    </ligand>
</feature>
<comment type="subunit">
    <text evidence="7">Monomer.</text>
</comment>
<dbReference type="Proteomes" id="UP000252147">
    <property type="component" value="Unassembled WGS sequence"/>
</dbReference>
<dbReference type="PANTHER" id="PTHR43705">
    <property type="entry name" value="HYDROXYACYLGLUTATHIONE HYDROLASE"/>
    <property type="match status" value="1"/>
</dbReference>
<feature type="binding site" evidence="7">
    <location>
        <position position="108"/>
    </location>
    <ligand>
        <name>Zn(2+)</name>
        <dbReference type="ChEBI" id="CHEBI:29105"/>
        <label>1</label>
    </ligand>
</feature>
<evidence type="ECO:0000256" key="2">
    <source>
        <dbReference type="ARBA" id="ARBA00004963"/>
    </source>
</evidence>
<evidence type="ECO:0000256" key="3">
    <source>
        <dbReference type="ARBA" id="ARBA00006759"/>
    </source>
</evidence>
<dbReference type="NCBIfam" id="TIGR03413">
    <property type="entry name" value="GSH_gloB"/>
    <property type="match status" value="1"/>
</dbReference>
<accession>A0A368BNZ7</accession>
<dbReference type="UniPathway" id="UPA00619">
    <property type="reaction ID" value="UER00676"/>
</dbReference>
<comment type="catalytic activity">
    <reaction evidence="1 7">
        <text>an S-(2-hydroxyacyl)glutathione + H2O = a 2-hydroxy carboxylate + glutathione + H(+)</text>
        <dbReference type="Rhea" id="RHEA:21864"/>
        <dbReference type="ChEBI" id="CHEBI:15377"/>
        <dbReference type="ChEBI" id="CHEBI:15378"/>
        <dbReference type="ChEBI" id="CHEBI:57925"/>
        <dbReference type="ChEBI" id="CHEBI:58896"/>
        <dbReference type="ChEBI" id="CHEBI:71261"/>
        <dbReference type="EC" id="3.1.2.6"/>
    </reaction>
</comment>
<dbReference type="InterPro" id="IPR032282">
    <property type="entry name" value="HAGH_C"/>
</dbReference>
<reference evidence="9 10" key="1">
    <citation type="journal article" date="2018" name="Microbiome">
        <title>Fine metagenomic profile of the Mediterranean stratified and mixed water columns revealed by assembly and recruitment.</title>
        <authorList>
            <person name="Haro-Moreno J.M."/>
            <person name="Lopez-Perez M."/>
            <person name="De La Torre J.R."/>
            <person name="Picazo A."/>
            <person name="Camacho A."/>
            <person name="Rodriguez-Valera F."/>
        </authorList>
    </citation>
    <scope>NUCLEOTIDE SEQUENCE [LARGE SCALE GENOMIC DNA]</scope>
    <source>
        <strain evidence="9">MED-G83</strain>
    </source>
</reference>
<feature type="binding site" evidence="7">
    <location>
        <position position="54"/>
    </location>
    <ligand>
        <name>Zn(2+)</name>
        <dbReference type="ChEBI" id="CHEBI:29105"/>
        <label>1</label>
    </ligand>
</feature>
<dbReference type="Pfam" id="PF00753">
    <property type="entry name" value="Lactamase_B"/>
    <property type="match status" value="1"/>
</dbReference>
<dbReference type="GO" id="GO:0019243">
    <property type="term" value="P:methylglyoxal catabolic process to D-lactate via S-lactoyl-glutathione"/>
    <property type="evidence" value="ECO:0007669"/>
    <property type="project" value="UniProtKB-UniRule"/>
</dbReference>
<comment type="cofactor">
    <cofactor evidence="7">
        <name>Zn(2+)</name>
        <dbReference type="ChEBI" id="CHEBI:29105"/>
    </cofactor>
    <text evidence="7">Binds 2 Zn(2+) ions per subunit.</text>
</comment>
<dbReference type="EC" id="3.1.2.6" evidence="7"/>
<evidence type="ECO:0000259" key="8">
    <source>
        <dbReference type="SMART" id="SM00849"/>
    </source>
</evidence>
<protein>
    <recommendedName>
        <fullName evidence="7">Hydroxyacylglutathione hydrolase</fullName>
        <ecNumber evidence="7">3.1.2.6</ecNumber>
    </recommendedName>
    <alternativeName>
        <fullName evidence="7">Glyoxalase II</fullName>
        <shortName evidence="7">Glx II</shortName>
    </alternativeName>
</protein>
<evidence type="ECO:0000256" key="4">
    <source>
        <dbReference type="ARBA" id="ARBA00022723"/>
    </source>
</evidence>
<dbReference type="SMART" id="SM00849">
    <property type="entry name" value="Lactamase_B"/>
    <property type="match status" value="1"/>
</dbReference>
<keyword evidence="5 7" id="KW-0378">Hydrolase</keyword>
<dbReference type="GO" id="GO:0004416">
    <property type="term" value="F:hydroxyacylglutathione hydrolase activity"/>
    <property type="evidence" value="ECO:0007669"/>
    <property type="project" value="UniProtKB-UniRule"/>
</dbReference>
<feature type="binding site" evidence="7">
    <location>
        <position position="57"/>
    </location>
    <ligand>
        <name>Zn(2+)</name>
        <dbReference type="ChEBI" id="CHEBI:29105"/>
        <label>2</label>
    </ligand>
</feature>
<evidence type="ECO:0000256" key="6">
    <source>
        <dbReference type="ARBA" id="ARBA00022833"/>
    </source>
</evidence>
<dbReference type="InterPro" id="IPR017782">
    <property type="entry name" value="Hydroxyacylglutathione_Hdrlase"/>
</dbReference>
<gene>
    <name evidence="7 9" type="primary">gloB</name>
    <name evidence="9" type="ORF">DBW97_02630</name>
</gene>
<feature type="binding site" evidence="7">
    <location>
        <position position="52"/>
    </location>
    <ligand>
        <name>Zn(2+)</name>
        <dbReference type="ChEBI" id="CHEBI:29105"/>
        <label>1</label>
    </ligand>
</feature>
<comment type="caution">
    <text evidence="9">The sequence shown here is derived from an EMBL/GenBank/DDBJ whole genome shotgun (WGS) entry which is preliminary data.</text>
</comment>